<keyword evidence="3" id="KW-1185">Reference proteome</keyword>
<proteinExistence type="predicted"/>
<feature type="compositionally biased region" description="Polar residues" evidence="1">
    <location>
        <begin position="30"/>
        <end position="50"/>
    </location>
</feature>
<feature type="region of interest" description="Disordered" evidence="1">
    <location>
        <begin position="1"/>
        <end position="86"/>
    </location>
</feature>
<dbReference type="Proteomes" id="UP001417504">
    <property type="component" value="Unassembled WGS sequence"/>
</dbReference>
<dbReference type="AlphaFoldDB" id="A0AAP0II85"/>
<feature type="compositionally biased region" description="Low complexity" evidence="1">
    <location>
        <begin position="66"/>
        <end position="80"/>
    </location>
</feature>
<evidence type="ECO:0000256" key="1">
    <source>
        <dbReference type="SAM" id="MobiDB-lite"/>
    </source>
</evidence>
<name>A0AAP0II85_9MAGN</name>
<evidence type="ECO:0000313" key="3">
    <source>
        <dbReference type="Proteomes" id="UP001417504"/>
    </source>
</evidence>
<sequence>MLTSEQAADFKRRRQRGKAHKRWDRGSQGSGTTSHFTSVVPQVSYVASAQSSGGGRSLPPPPVMPALPALERLPLPAPRALRQHQQ</sequence>
<dbReference type="EMBL" id="JBBNAE010000006">
    <property type="protein sequence ID" value="KAK9115842.1"/>
    <property type="molecule type" value="Genomic_DNA"/>
</dbReference>
<comment type="caution">
    <text evidence="2">The sequence shown here is derived from an EMBL/GenBank/DDBJ whole genome shotgun (WGS) entry which is preliminary data.</text>
</comment>
<reference evidence="2 3" key="1">
    <citation type="submission" date="2024-01" db="EMBL/GenBank/DDBJ databases">
        <title>Genome assemblies of Stephania.</title>
        <authorList>
            <person name="Yang L."/>
        </authorList>
    </citation>
    <scope>NUCLEOTIDE SEQUENCE [LARGE SCALE GENOMIC DNA]</scope>
    <source>
        <strain evidence="2">QJT</strain>
        <tissue evidence="2">Leaf</tissue>
    </source>
</reference>
<evidence type="ECO:0000313" key="2">
    <source>
        <dbReference type="EMBL" id="KAK9115842.1"/>
    </source>
</evidence>
<protein>
    <submittedName>
        <fullName evidence="2">Uncharacterized protein</fullName>
    </submittedName>
</protein>
<gene>
    <name evidence="2" type="ORF">Sjap_014789</name>
</gene>
<feature type="compositionally biased region" description="Basic residues" evidence="1">
    <location>
        <begin position="11"/>
        <end position="23"/>
    </location>
</feature>
<organism evidence="2 3">
    <name type="scientific">Stephania japonica</name>
    <dbReference type="NCBI Taxonomy" id="461633"/>
    <lineage>
        <taxon>Eukaryota</taxon>
        <taxon>Viridiplantae</taxon>
        <taxon>Streptophyta</taxon>
        <taxon>Embryophyta</taxon>
        <taxon>Tracheophyta</taxon>
        <taxon>Spermatophyta</taxon>
        <taxon>Magnoliopsida</taxon>
        <taxon>Ranunculales</taxon>
        <taxon>Menispermaceae</taxon>
        <taxon>Menispermoideae</taxon>
        <taxon>Cissampelideae</taxon>
        <taxon>Stephania</taxon>
    </lineage>
</organism>
<accession>A0AAP0II85</accession>